<dbReference type="GO" id="GO:0006281">
    <property type="term" value="P:DNA repair"/>
    <property type="evidence" value="ECO:0007669"/>
    <property type="project" value="UniProtKB-KW"/>
</dbReference>
<dbReference type="GO" id="GO:0005694">
    <property type="term" value="C:chromosome"/>
    <property type="evidence" value="ECO:0007669"/>
    <property type="project" value="UniProtKB-SubCell"/>
</dbReference>
<dbReference type="SUPFAM" id="SSF52113">
    <property type="entry name" value="BRCT domain"/>
    <property type="match status" value="1"/>
</dbReference>
<evidence type="ECO:0000256" key="2">
    <source>
        <dbReference type="ARBA" id="ARBA00004286"/>
    </source>
</evidence>
<evidence type="ECO:0000256" key="5">
    <source>
        <dbReference type="ARBA" id="ARBA00023204"/>
    </source>
</evidence>
<organism evidence="10 11">
    <name type="scientific">Ilex paraguariensis</name>
    <name type="common">yerba mate</name>
    <dbReference type="NCBI Taxonomy" id="185542"/>
    <lineage>
        <taxon>Eukaryota</taxon>
        <taxon>Viridiplantae</taxon>
        <taxon>Streptophyta</taxon>
        <taxon>Embryophyta</taxon>
        <taxon>Tracheophyta</taxon>
        <taxon>Spermatophyta</taxon>
        <taxon>Magnoliopsida</taxon>
        <taxon>eudicotyledons</taxon>
        <taxon>Gunneridae</taxon>
        <taxon>Pentapetalae</taxon>
        <taxon>asterids</taxon>
        <taxon>campanulids</taxon>
        <taxon>Aquifoliales</taxon>
        <taxon>Aquifoliaceae</taxon>
        <taxon>Ilex</taxon>
    </lineage>
</organism>
<gene>
    <name evidence="10" type="ORF">ILEXP_LOCUS3387</name>
</gene>
<dbReference type="PANTHER" id="PTHR12162">
    <property type="entry name" value="NIBRIN-RELATED"/>
    <property type="match status" value="1"/>
</dbReference>
<dbReference type="Pfam" id="PF00498">
    <property type="entry name" value="FHA"/>
    <property type="match status" value="1"/>
</dbReference>
<dbReference type="Gene3D" id="2.60.200.20">
    <property type="match status" value="1"/>
</dbReference>
<keyword evidence="6" id="KW-0539">Nucleus</keyword>
<reference evidence="10 11" key="1">
    <citation type="submission" date="2024-02" db="EMBL/GenBank/DDBJ databases">
        <authorList>
            <person name="Vignale AGUSTIN F."/>
            <person name="Sosa J E."/>
            <person name="Modenutti C."/>
        </authorList>
    </citation>
    <scope>NUCLEOTIDE SEQUENCE [LARGE SCALE GENOMIC DNA]</scope>
</reference>
<evidence type="ECO:0000313" key="10">
    <source>
        <dbReference type="EMBL" id="CAK9136414.1"/>
    </source>
</evidence>
<evidence type="ECO:0000256" key="7">
    <source>
        <dbReference type="ARBA" id="ARBA00023306"/>
    </source>
</evidence>
<keyword evidence="11" id="KW-1185">Reference proteome</keyword>
<dbReference type="FunFam" id="2.60.200.20:FF:000017">
    <property type="entry name" value="Nibrin"/>
    <property type="match status" value="1"/>
</dbReference>
<proteinExistence type="inferred from homology"/>
<sequence length="562" mass="62189">MVWGLFPADPLSGEEKYYFLSKGTYGVGRKGCDVIINRDKGVSRIHAEIVIDAMISVDHSKKNSSRISSKVRLRDCSKYGTFVDRDAGSKEKVHEFPNKEITLIDGDVVSFGTGNATYRFCFVPLIFFVCSWEPLQANKLLQDEISSIGACTSRNWSLECTHVLVDDSMPLKEDLFDAIMCKKPFARYSWVEFIAETRICTEIPSCSAYAPTMMLEGVSIKVADPKSRENCLRGYTFLLEPTHKYKYRGNLQLLLEVCGAKVVSMEEFCTSSQGLEGEGKNHVVVIPAGMANSSECFCNLSSLARVKEIDLVSAAVSGNLVPSVMILSPVIVTSSCSTDETVVADSDAEMETATSIHTSTAIHIIESAEQNNEGKMAVHTEHDSKGGTVVHSLESTKHDIKENIAVHTIESGEIETKGEIPTNYAAENRLESGKDRSDEVMVRRDKVDEFDSGNLDIIYSQDLIVRDTNAPASVHSPTNNAVLNFKCFRKTRTESGNSFDNLIPFSKYPYKDSDYGSEEVLESVKEEKKRKQMEAVAEDLFNSEKGRRRGVAGSLRGLFAHG</sequence>
<dbReference type="CDD" id="cd22667">
    <property type="entry name" value="FHA_NBN"/>
    <property type="match status" value="1"/>
</dbReference>
<dbReference type="SUPFAM" id="SSF49879">
    <property type="entry name" value="SMAD/FHA domain"/>
    <property type="match status" value="1"/>
</dbReference>
<evidence type="ECO:0000313" key="11">
    <source>
        <dbReference type="Proteomes" id="UP001642360"/>
    </source>
</evidence>
<keyword evidence="7" id="KW-0131">Cell cycle</keyword>
<evidence type="ECO:0000256" key="8">
    <source>
        <dbReference type="ARBA" id="ARBA00044757"/>
    </source>
</evidence>
<evidence type="ECO:0000256" key="4">
    <source>
        <dbReference type="ARBA" id="ARBA00022763"/>
    </source>
</evidence>
<dbReference type="GO" id="GO:0005634">
    <property type="term" value="C:nucleus"/>
    <property type="evidence" value="ECO:0007669"/>
    <property type="project" value="UniProtKB-SubCell"/>
</dbReference>
<dbReference type="PANTHER" id="PTHR12162:SF0">
    <property type="entry name" value="NIBRIN"/>
    <property type="match status" value="1"/>
</dbReference>
<dbReference type="EMBL" id="CAUOFW020000751">
    <property type="protein sequence ID" value="CAK9136414.1"/>
    <property type="molecule type" value="Genomic_DNA"/>
</dbReference>
<dbReference type="InterPro" id="IPR036420">
    <property type="entry name" value="BRCT_dom_sf"/>
</dbReference>
<evidence type="ECO:0000259" key="9">
    <source>
        <dbReference type="PROSITE" id="PS50006"/>
    </source>
</evidence>
<keyword evidence="3" id="KW-0158">Chromosome</keyword>
<dbReference type="InterPro" id="IPR000253">
    <property type="entry name" value="FHA_dom"/>
</dbReference>
<dbReference type="PROSITE" id="PS50006">
    <property type="entry name" value="FHA_DOMAIN"/>
    <property type="match status" value="1"/>
</dbReference>
<evidence type="ECO:0000256" key="3">
    <source>
        <dbReference type="ARBA" id="ARBA00022454"/>
    </source>
</evidence>
<comment type="caution">
    <text evidence="10">The sequence shown here is derived from an EMBL/GenBank/DDBJ whole genome shotgun (WGS) entry which is preliminary data.</text>
</comment>
<keyword evidence="5" id="KW-0234">DNA repair</keyword>
<comment type="subcellular location">
    <subcellularLocation>
        <location evidence="2">Chromosome</location>
    </subcellularLocation>
    <subcellularLocation>
        <location evidence="1">Nucleus</location>
    </subcellularLocation>
</comment>
<keyword evidence="4" id="KW-0227">DNA damage</keyword>
<dbReference type="InterPro" id="IPR008984">
    <property type="entry name" value="SMAD_FHA_dom_sf"/>
</dbReference>
<dbReference type="InterPro" id="IPR040227">
    <property type="entry name" value="Nibrin-rel"/>
</dbReference>
<evidence type="ECO:0000256" key="6">
    <source>
        <dbReference type="ARBA" id="ARBA00023242"/>
    </source>
</evidence>
<comment type="similarity">
    <text evidence="8">Belongs to the Nibrin family.</text>
</comment>
<protein>
    <recommendedName>
        <fullName evidence="9">FHA domain-containing protein</fullName>
    </recommendedName>
</protein>
<dbReference type="Proteomes" id="UP001642360">
    <property type="component" value="Unassembled WGS sequence"/>
</dbReference>
<dbReference type="AlphaFoldDB" id="A0ABC8QUJ1"/>
<evidence type="ECO:0000256" key="1">
    <source>
        <dbReference type="ARBA" id="ARBA00004123"/>
    </source>
</evidence>
<name>A0ABC8QUJ1_9AQUA</name>
<accession>A0ABC8QUJ1</accession>
<feature type="domain" description="FHA" evidence="9">
    <location>
        <begin position="23"/>
        <end position="84"/>
    </location>
</feature>